<dbReference type="EMBL" id="BGOW01000003">
    <property type="protein sequence ID" value="GBL44737.1"/>
    <property type="molecule type" value="Genomic_DNA"/>
</dbReference>
<dbReference type="PANTHER" id="PTHR42194:SF1">
    <property type="entry name" value="UPF0276 PROTEIN HI_1600"/>
    <property type="match status" value="1"/>
</dbReference>
<dbReference type="Proteomes" id="UP000286806">
    <property type="component" value="Unassembled WGS sequence"/>
</dbReference>
<comment type="caution">
    <text evidence="2">The sequence shown here is derived from an EMBL/GenBank/DDBJ whole genome shotgun (WGS) entry which is preliminary data.</text>
</comment>
<dbReference type="Gene3D" id="3.20.20.150">
    <property type="entry name" value="Divalent-metal-dependent TIM barrel enzymes"/>
    <property type="match status" value="1"/>
</dbReference>
<evidence type="ECO:0000313" key="3">
    <source>
        <dbReference type="Proteomes" id="UP000286806"/>
    </source>
</evidence>
<proteinExistence type="inferred from homology"/>
<keyword evidence="3" id="KW-1185">Reference proteome</keyword>
<evidence type="ECO:0000256" key="1">
    <source>
        <dbReference type="HAMAP-Rule" id="MF_00697"/>
    </source>
</evidence>
<dbReference type="PANTHER" id="PTHR42194">
    <property type="entry name" value="UPF0276 PROTEIN HI_1600"/>
    <property type="match status" value="1"/>
</dbReference>
<comment type="similarity">
    <text evidence="1">Belongs to the UPF0276 family.</text>
</comment>
<gene>
    <name evidence="2" type="ORF">SFMTTN_0538</name>
</gene>
<dbReference type="RefSeq" id="WP_124703590.1">
    <property type="nucleotide sequence ID" value="NZ_BGOW01000003.1"/>
</dbReference>
<dbReference type="Pfam" id="PF05114">
    <property type="entry name" value="MbnB_TglH_ChrH"/>
    <property type="match status" value="1"/>
</dbReference>
<evidence type="ECO:0000313" key="2">
    <source>
        <dbReference type="EMBL" id="GBL44737.1"/>
    </source>
</evidence>
<accession>A0A401JAV0</accession>
<name>A0A401JAV0_9PROT</name>
<dbReference type="OrthoDB" id="9763101at2"/>
<sequence length="311" mass="34875">MSPLNLQGAGLGLRRELLSALEAQVPSVIDFFEISPENWIDLGGALGRRLRPFTERYPFVCHGLSLSLGGPAALNEVLLRKTKAFMDLHDIALFTEHLSYCSDDGHLYDLLPIPFTCEAVTYVAARIRRAQDILERKIAIENASFYVMADIAEMDEASFINAVLEEADCLLHLDVNNVYVNSINHQFDASAFIHAMPAQRVVYMHTAGHYQEAPDLLVDTHGADVVEPVWALLDQAYRHAGTLPTLLERDFNIPPLSQLVGEVERIAALQRSHQSEKSVSHGEHRVHRDNEVRRDGRLVAQRAKTIGCREY</sequence>
<dbReference type="NCBIfam" id="NF003818">
    <property type="entry name" value="PRK05409.1"/>
    <property type="match status" value="1"/>
</dbReference>
<organism evidence="2 3">
    <name type="scientific">Sulfuriferula multivorans</name>
    <dbReference type="NCBI Taxonomy" id="1559896"/>
    <lineage>
        <taxon>Bacteria</taxon>
        <taxon>Pseudomonadati</taxon>
        <taxon>Pseudomonadota</taxon>
        <taxon>Betaproteobacteria</taxon>
        <taxon>Nitrosomonadales</taxon>
        <taxon>Sulfuricellaceae</taxon>
        <taxon>Sulfuriferula</taxon>
    </lineage>
</organism>
<dbReference type="AlphaFoldDB" id="A0A401JAV0"/>
<reference evidence="2 3" key="1">
    <citation type="journal article" date="2019" name="Front. Microbiol.">
        <title>Genomes of Neutrophilic Sulfur-Oxidizing Chemolithoautotrophs Representing 9 Proteobacterial Species From 8 Genera.</title>
        <authorList>
            <person name="Watanabe T."/>
            <person name="Kojima H."/>
            <person name="Umezawa K."/>
            <person name="Hori C."/>
            <person name="Takasuka T.E."/>
            <person name="Kato Y."/>
            <person name="Fukui M."/>
        </authorList>
    </citation>
    <scope>NUCLEOTIDE SEQUENCE [LARGE SCALE GENOMIC DNA]</scope>
    <source>
        <strain evidence="2 3">TTN</strain>
    </source>
</reference>
<dbReference type="HAMAP" id="MF_00697">
    <property type="entry name" value="UPF0276"/>
    <property type="match status" value="1"/>
</dbReference>
<protein>
    <recommendedName>
        <fullName evidence="1">UPF0276 protein SFMTTN_0538</fullName>
    </recommendedName>
</protein>
<dbReference type="InterPro" id="IPR007801">
    <property type="entry name" value="MbnB/TglH/ChrH"/>
</dbReference>